<evidence type="ECO:0000313" key="1">
    <source>
        <dbReference type="EMBL" id="SVD51670.1"/>
    </source>
</evidence>
<feature type="non-terminal residue" evidence="1">
    <location>
        <position position="281"/>
    </location>
</feature>
<dbReference type="AlphaFoldDB" id="A0A382VZ57"/>
<dbReference type="EMBL" id="UINC01155675">
    <property type="protein sequence ID" value="SVD51670.1"/>
    <property type="molecule type" value="Genomic_DNA"/>
</dbReference>
<organism evidence="1">
    <name type="scientific">marine metagenome</name>
    <dbReference type="NCBI Taxonomy" id="408172"/>
    <lineage>
        <taxon>unclassified sequences</taxon>
        <taxon>metagenomes</taxon>
        <taxon>ecological metagenomes</taxon>
    </lineage>
</organism>
<feature type="non-terminal residue" evidence="1">
    <location>
        <position position="1"/>
    </location>
</feature>
<proteinExistence type="predicted"/>
<name>A0A382VZ57_9ZZZZ</name>
<protein>
    <submittedName>
        <fullName evidence="1">Uncharacterized protein</fullName>
    </submittedName>
</protein>
<gene>
    <name evidence="1" type="ORF">METZ01_LOCUS404524</name>
</gene>
<accession>A0A382VZ57</accession>
<sequence length="281" mass="32988">KEQGDFSSIIIKCRNQNCKQQGTLEGIFGFSYFNDKDREYKYKTVIRSSNSVYYPILMHSIYLPNITSISDADQLQINEWLKDPDYDINTIYLSLSKRYSKDQIKAYQDSLNVNSTQKEVDYRRNEYQFILDNPVHDKNDFIFSHQSTKPIEKNIITNLTKVSRLKMTSIQTGYSRQEPLDVDLFLSGEVNRIKPKYTTNKNKNTQYLLGVENYGEGIFIALDNEPIDKYISKYSETLNEIFMKAQNSSLFENKFINSNHLGRYIFVHTISHLLMKELEFS</sequence>
<reference evidence="1" key="1">
    <citation type="submission" date="2018-05" db="EMBL/GenBank/DDBJ databases">
        <authorList>
            <person name="Lanie J.A."/>
            <person name="Ng W.-L."/>
            <person name="Kazmierczak K.M."/>
            <person name="Andrzejewski T.M."/>
            <person name="Davidsen T.M."/>
            <person name="Wayne K.J."/>
            <person name="Tettelin H."/>
            <person name="Glass J.I."/>
            <person name="Rusch D."/>
            <person name="Podicherti R."/>
            <person name="Tsui H.-C.T."/>
            <person name="Winkler M.E."/>
        </authorList>
    </citation>
    <scope>NUCLEOTIDE SEQUENCE</scope>
</reference>